<dbReference type="GO" id="GO:0022857">
    <property type="term" value="F:transmembrane transporter activity"/>
    <property type="evidence" value="ECO:0007669"/>
    <property type="project" value="InterPro"/>
</dbReference>
<feature type="transmembrane region" description="Helical" evidence="3">
    <location>
        <begin position="204"/>
        <end position="223"/>
    </location>
</feature>
<feature type="transmembrane region" description="Helical" evidence="3">
    <location>
        <begin position="78"/>
        <end position="99"/>
    </location>
</feature>
<feature type="transmembrane region" description="Helical" evidence="3">
    <location>
        <begin position="119"/>
        <end position="139"/>
    </location>
</feature>
<keyword evidence="3" id="KW-0472">Membrane</keyword>
<evidence type="ECO:0000259" key="4">
    <source>
        <dbReference type="PROSITE" id="PS50850"/>
    </source>
</evidence>
<accession>A0A6A7BA71</accession>
<dbReference type="InterPro" id="IPR036259">
    <property type="entry name" value="MFS_trans_sf"/>
</dbReference>
<feature type="transmembrane region" description="Helical" evidence="3">
    <location>
        <begin position="146"/>
        <end position="163"/>
    </location>
</feature>
<dbReference type="Pfam" id="PF07690">
    <property type="entry name" value="MFS_1"/>
    <property type="match status" value="1"/>
</dbReference>
<dbReference type="PROSITE" id="PS50850">
    <property type="entry name" value="MFS"/>
    <property type="match status" value="1"/>
</dbReference>
<feature type="transmembrane region" description="Helical" evidence="3">
    <location>
        <begin position="316"/>
        <end position="338"/>
    </location>
</feature>
<feature type="transmembrane region" description="Helical" evidence="3">
    <location>
        <begin position="283"/>
        <end position="310"/>
    </location>
</feature>
<dbReference type="CDD" id="cd17324">
    <property type="entry name" value="MFS_NepI_like"/>
    <property type="match status" value="1"/>
</dbReference>
<keyword evidence="3" id="KW-1133">Transmembrane helix</keyword>
<evidence type="ECO:0000313" key="6">
    <source>
        <dbReference type="Proteomes" id="UP000799423"/>
    </source>
</evidence>
<gene>
    <name evidence="5" type="ORF">T440DRAFT_447152</name>
</gene>
<feature type="transmembrane region" description="Helical" evidence="3">
    <location>
        <begin position="235"/>
        <end position="255"/>
    </location>
</feature>
<evidence type="ECO:0000313" key="5">
    <source>
        <dbReference type="EMBL" id="KAF2852421.1"/>
    </source>
</evidence>
<evidence type="ECO:0000256" key="2">
    <source>
        <dbReference type="SAM" id="MobiDB-lite"/>
    </source>
</evidence>
<dbReference type="PANTHER" id="PTHR42910">
    <property type="entry name" value="TRANSPORTER SCO4007-RELATED"/>
    <property type="match status" value="1"/>
</dbReference>
<dbReference type="InterPro" id="IPR011701">
    <property type="entry name" value="MFS"/>
</dbReference>
<dbReference type="EMBL" id="MU006299">
    <property type="protein sequence ID" value="KAF2852421.1"/>
    <property type="molecule type" value="Genomic_DNA"/>
</dbReference>
<reference evidence="5" key="1">
    <citation type="submission" date="2020-01" db="EMBL/GenBank/DDBJ databases">
        <authorList>
            <consortium name="DOE Joint Genome Institute"/>
            <person name="Haridas S."/>
            <person name="Albert R."/>
            <person name="Binder M."/>
            <person name="Bloem J."/>
            <person name="Labutti K."/>
            <person name="Salamov A."/>
            <person name="Andreopoulos B."/>
            <person name="Baker S.E."/>
            <person name="Barry K."/>
            <person name="Bills G."/>
            <person name="Bluhm B.H."/>
            <person name="Cannon C."/>
            <person name="Castanera R."/>
            <person name="Culley D.E."/>
            <person name="Daum C."/>
            <person name="Ezra D."/>
            <person name="Gonzalez J.B."/>
            <person name="Henrissat B."/>
            <person name="Kuo A."/>
            <person name="Liang C."/>
            <person name="Lipzen A."/>
            <person name="Lutzoni F."/>
            <person name="Magnuson J."/>
            <person name="Mondo S."/>
            <person name="Nolan M."/>
            <person name="Ohm R."/>
            <person name="Pangilinan J."/>
            <person name="Park H.-J."/>
            <person name="Ramirez L."/>
            <person name="Alfaro M."/>
            <person name="Sun H."/>
            <person name="Tritt A."/>
            <person name="Yoshinaga Y."/>
            <person name="Zwiers L.-H."/>
            <person name="Turgeon B.G."/>
            <person name="Goodwin S.B."/>
            <person name="Spatafora J.W."/>
            <person name="Crous P.W."/>
            <person name="Grigoriev I.V."/>
        </authorList>
    </citation>
    <scope>NUCLEOTIDE SEQUENCE</scope>
    <source>
        <strain evidence="5">IPT5</strain>
    </source>
</reference>
<feature type="compositionally biased region" description="Low complexity" evidence="2">
    <location>
        <begin position="20"/>
        <end position="37"/>
    </location>
</feature>
<protein>
    <submittedName>
        <fullName evidence="5">MFS general substrate transporter</fullName>
    </submittedName>
</protein>
<dbReference type="AlphaFoldDB" id="A0A6A7BA71"/>
<feature type="domain" description="Major facilitator superfamily (MFS) profile" evidence="4">
    <location>
        <begin position="79"/>
        <end position="459"/>
    </location>
</feature>
<feature type="region of interest" description="Disordered" evidence="2">
    <location>
        <begin position="20"/>
        <end position="49"/>
    </location>
</feature>
<dbReference type="GO" id="GO:0016020">
    <property type="term" value="C:membrane"/>
    <property type="evidence" value="ECO:0007669"/>
    <property type="project" value="UniProtKB-SubCell"/>
</dbReference>
<evidence type="ECO:0000256" key="1">
    <source>
        <dbReference type="ARBA" id="ARBA00004141"/>
    </source>
</evidence>
<dbReference type="OrthoDB" id="2105912at2759"/>
<feature type="transmembrane region" description="Helical" evidence="3">
    <location>
        <begin position="169"/>
        <end position="192"/>
    </location>
</feature>
<keyword evidence="3" id="KW-0812">Transmembrane</keyword>
<dbReference type="Proteomes" id="UP000799423">
    <property type="component" value="Unassembled WGS sequence"/>
</dbReference>
<dbReference type="PANTHER" id="PTHR42910:SF1">
    <property type="entry name" value="MAJOR FACILITATOR SUPERFAMILY (MFS) PROFILE DOMAIN-CONTAINING PROTEIN"/>
    <property type="match status" value="1"/>
</dbReference>
<sequence length="554" mass="60249">MTIAREPTNVGAAECATVTATATSPTTTPTSTSTPNPTREELKVSKQHGKPPAWRRIYTILTWTPPNCRWNPDKPPQFSMSMNVLFAFAAGFTVANLYYNHPILNILAHDFGVRYEQVAQIPTVMQAGYAAGLLFLCPLGDLLPRRPFVCGLVLFTATLWLGLCLTSDLGTFTAISFIVAVTTVTPQLMLPLVGDLAPPNRRAAALSVVVSGLMLGVLVARVLSGTMANFVTWRAVYWMALGLQYLIFILLWLFMPDYPATNPGMNYFRILWDIVKMLFKHPVLVQACLAGMFCSAPFTSFWTTLTFLLAGDPYHYSSLTIGLFGLIGIAGMLCSPIYARTVTDRYVPHFSVLFGLSCSLLGVCLGTYIGPFSVSGPVLQALLMDFGNQTAQIANRSSIYAVEPKRRNGVNTAFMVATFCGQLIGTAAGNHIYAAAGWIGSGSASVGFISAAILVIIARGPWEESWVGWRGGWSMKKKDKNSADGKTSEQAMHGRREVVDAEIGHGMNEKMLEEVAAEPHNESPLHDNKISEKDNGTARDTSVDHEDGIRTGKV</sequence>
<evidence type="ECO:0000256" key="3">
    <source>
        <dbReference type="SAM" id="Phobius"/>
    </source>
</evidence>
<name>A0A6A7BA71_9PLEO</name>
<feature type="transmembrane region" description="Helical" evidence="3">
    <location>
        <begin position="432"/>
        <end position="457"/>
    </location>
</feature>
<organism evidence="5 6">
    <name type="scientific">Plenodomus tracheiphilus IPT5</name>
    <dbReference type="NCBI Taxonomy" id="1408161"/>
    <lineage>
        <taxon>Eukaryota</taxon>
        <taxon>Fungi</taxon>
        <taxon>Dikarya</taxon>
        <taxon>Ascomycota</taxon>
        <taxon>Pezizomycotina</taxon>
        <taxon>Dothideomycetes</taxon>
        <taxon>Pleosporomycetidae</taxon>
        <taxon>Pleosporales</taxon>
        <taxon>Pleosporineae</taxon>
        <taxon>Leptosphaeriaceae</taxon>
        <taxon>Plenodomus</taxon>
    </lineage>
</organism>
<feature type="transmembrane region" description="Helical" evidence="3">
    <location>
        <begin position="350"/>
        <end position="369"/>
    </location>
</feature>
<comment type="subcellular location">
    <subcellularLocation>
        <location evidence="1">Membrane</location>
        <topology evidence="1">Multi-pass membrane protein</topology>
    </subcellularLocation>
</comment>
<feature type="region of interest" description="Disordered" evidence="2">
    <location>
        <begin position="512"/>
        <end position="554"/>
    </location>
</feature>
<dbReference type="Gene3D" id="1.20.1250.20">
    <property type="entry name" value="MFS general substrate transporter like domains"/>
    <property type="match status" value="1"/>
</dbReference>
<proteinExistence type="predicted"/>
<dbReference type="InterPro" id="IPR020846">
    <property type="entry name" value="MFS_dom"/>
</dbReference>
<dbReference type="SUPFAM" id="SSF103473">
    <property type="entry name" value="MFS general substrate transporter"/>
    <property type="match status" value="1"/>
</dbReference>
<keyword evidence="6" id="KW-1185">Reference proteome</keyword>